<dbReference type="AlphaFoldDB" id="A0AAU9VS16"/>
<proteinExistence type="predicted"/>
<gene>
    <name evidence="2" type="ORF">PMEA_00021335</name>
</gene>
<evidence type="ECO:0000313" key="3">
    <source>
        <dbReference type="Proteomes" id="UP001159428"/>
    </source>
</evidence>
<feature type="compositionally biased region" description="Basic residues" evidence="1">
    <location>
        <begin position="21"/>
        <end position="32"/>
    </location>
</feature>
<keyword evidence="3" id="KW-1185">Reference proteome</keyword>
<dbReference type="Proteomes" id="UP001159428">
    <property type="component" value="Unassembled WGS sequence"/>
</dbReference>
<reference evidence="2 3" key="1">
    <citation type="submission" date="2022-05" db="EMBL/GenBank/DDBJ databases">
        <authorList>
            <consortium name="Genoscope - CEA"/>
            <person name="William W."/>
        </authorList>
    </citation>
    <scope>NUCLEOTIDE SEQUENCE [LARGE SCALE GENOMIC DNA]</scope>
</reference>
<evidence type="ECO:0000256" key="1">
    <source>
        <dbReference type="SAM" id="MobiDB-lite"/>
    </source>
</evidence>
<name>A0AAU9VS16_9CNID</name>
<accession>A0AAU9VS16</accession>
<comment type="caution">
    <text evidence="2">The sequence shown here is derived from an EMBL/GenBank/DDBJ whole genome shotgun (WGS) entry which is preliminary data.</text>
</comment>
<feature type="region of interest" description="Disordered" evidence="1">
    <location>
        <begin position="18"/>
        <end position="39"/>
    </location>
</feature>
<dbReference type="EMBL" id="CALNXJ010000004">
    <property type="protein sequence ID" value="CAH3037751.1"/>
    <property type="molecule type" value="Genomic_DNA"/>
</dbReference>
<sequence length="138" mass="16100">MNEPLIEKYEISAELSDVAREKHRSKSHRVSRRDREPSRIPIRSLKRLRNKSRKVRKFVYARILSCIPMSSTLIRQRIRKVKCRASRCLTLFSCNKLMCSCKSEAYIANYCNSKLSRDVVKNPGPPIYFDPNKTIAVP</sequence>
<evidence type="ECO:0000313" key="2">
    <source>
        <dbReference type="EMBL" id="CAH3037751.1"/>
    </source>
</evidence>
<protein>
    <submittedName>
        <fullName evidence="2">Uncharacterized protein</fullName>
    </submittedName>
</protein>
<organism evidence="2 3">
    <name type="scientific">Pocillopora meandrina</name>
    <dbReference type="NCBI Taxonomy" id="46732"/>
    <lineage>
        <taxon>Eukaryota</taxon>
        <taxon>Metazoa</taxon>
        <taxon>Cnidaria</taxon>
        <taxon>Anthozoa</taxon>
        <taxon>Hexacorallia</taxon>
        <taxon>Scleractinia</taxon>
        <taxon>Astrocoeniina</taxon>
        <taxon>Pocilloporidae</taxon>
        <taxon>Pocillopora</taxon>
    </lineage>
</organism>